<reference evidence="2 3" key="1">
    <citation type="journal article" date="2023" name="Int. J. Syst. Evol. Microbiol.">
        <title>The observation of taxonomic boundaries for the 16SrII and 16SrXXV phytoplasmas using genome-based delimitation.</title>
        <authorList>
            <person name="Rodrigues Jardim B."/>
            <person name="Tran-Nguyen L.T.T."/>
            <person name="Gambley C."/>
            <person name="Al-Sadi A.M."/>
            <person name="Al-Subhi A.M."/>
            <person name="Foissac X."/>
            <person name="Salar P."/>
            <person name="Cai H."/>
            <person name="Yang J.Y."/>
            <person name="Davis R."/>
            <person name="Jones L."/>
            <person name="Rodoni B."/>
            <person name="Constable F.E."/>
        </authorList>
    </citation>
    <scope>NUCLEOTIDE SEQUENCE [LARGE SCALE GENOMIC DNA]</scope>
    <source>
        <strain evidence="2">BAWM-BFA-CoWB</strain>
    </source>
</reference>
<protein>
    <submittedName>
        <fullName evidence="2">SVM family protein</fullName>
    </submittedName>
</protein>
<name>A0ABT9D431_9MOLU</name>
<feature type="domain" description="Sequence-variable mosaic (SVM) signal sequence" evidence="1">
    <location>
        <begin position="1"/>
        <end position="33"/>
    </location>
</feature>
<dbReference type="InterPro" id="IPR021970">
    <property type="entry name" value="SVM_signal"/>
</dbReference>
<evidence type="ECO:0000259" key="1">
    <source>
        <dbReference type="Pfam" id="PF12113"/>
    </source>
</evidence>
<dbReference type="EMBL" id="JAOSIT010000061">
    <property type="protein sequence ID" value="MDO8057638.1"/>
    <property type="molecule type" value="Genomic_DNA"/>
</dbReference>
<organism evidence="2 3">
    <name type="scientific">Candidatus Phytoplasma gossypii</name>
    <dbReference type="NCBI Taxonomy" id="2982629"/>
    <lineage>
        <taxon>Bacteria</taxon>
        <taxon>Bacillati</taxon>
        <taxon>Mycoplasmatota</taxon>
        <taxon>Mollicutes</taxon>
        <taxon>Acholeplasmatales</taxon>
        <taxon>Acholeplasmataceae</taxon>
        <taxon>Candidatus Phytoplasma</taxon>
        <taxon>16SrII (Peanut WB group)</taxon>
    </lineage>
</organism>
<evidence type="ECO:0000313" key="2">
    <source>
        <dbReference type="EMBL" id="MDO8057638.1"/>
    </source>
</evidence>
<keyword evidence="3" id="KW-1185">Reference proteome</keyword>
<comment type="caution">
    <text evidence="2">The sequence shown here is derived from an EMBL/GenBank/DDBJ whole genome shotgun (WGS) entry which is preliminary data.</text>
</comment>
<gene>
    <name evidence="2" type="ORF">OC698_03035</name>
</gene>
<evidence type="ECO:0000313" key="3">
    <source>
        <dbReference type="Proteomes" id="UP001170666"/>
    </source>
</evidence>
<accession>A0ABT9D431</accession>
<dbReference type="RefSeq" id="WP_304513213.1">
    <property type="nucleotide sequence ID" value="NZ_JAOSIT010000061.1"/>
</dbReference>
<proteinExistence type="predicted"/>
<sequence length="110" mass="12989">MIKLQNQFKIISIFLFMLLGLFFINNSNQVMAMEKSNNIHINKEIIINKKKEIQEYINQKNQIAYIIAFTNIPNNGTLNKLLEMHTNLSNLINYLREQIESLEEISNIFQ</sequence>
<dbReference type="Pfam" id="PF12113">
    <property type="entry name" value="SVM_signal"/>
    <property type="match status" value="1"/>
</dbReference>
<dbReference type="Proteomes" id="UP001170666">
    <property type="component" value="Unassembled WGS sequence"/>
</dbReference>